<gene>
    <name evidence="1" type="ORF">NECAME_14702</name>
</gene>
<dbReference type="KEGG" id="nai:NECAME_14702"/>
<dbReference type="Proteomes" id="UP000053676">
    <property type="component" value="Unassembled WGS sequence"/>
</dbReference>
<evidence type="ECO:0000313" key="1">
    <source>
        <dbReference type="EMBL" id="ETN70539.1"/>
    </source>
</evidence>
<protein>
    <submittedName>
        <fullName evidence="1">Uncharacterized protein</fullName>
    </submittedName>
</protein>
<keyword evidence="2" id="KW-1185">Reference proteome</keyword>
<evidence type="ECO:0000313" key="2">
    <source>
        <dbReference type="Proteomes" id="UP000053676"/>
    </source>
</evidence>
<dbReference type="OrthoDB" id="5866796at2759"/>
<organism evidence="1 2">
    <name type="scientific">Necator americanus</name>
    <name type="common">Human hookworm</name>
    <dbReference type="NCBI Taxonomy" id="51031"/>
    <lineage>
        <taxon>Eukaryota</taxon>
        <taxon>Metazoa</taxon>
        <taxon>Ecdysozoa</taxon>
        <taxon>Nematoda</taxon>
        <taxon>Chromadorea</taxon>
        <taxon>Rhabditida</taxon>
        <taxon>Rhabditina</taxon>
        <taxon>Rhabditomorpha</taxon>
        <taxon>Strongyloidea</taxon>
        <taxon>Ancylostomatidae</taxon>
        <taxon>Bunostominae</taxon>
        <taxon>Necator</taxon>
    </lineage>
</organism>
<dbReference type="AlphaFoldDB" id="W2SLJ4"/>
<name>W2SLJ4_NECAM</name>
<sequence>MWDRYWSLESSGTEEGTGLRHNDLQIISDRVLKNFKNTIQKREEQLEKGIIKKVSPDDPIEGSIVHSLPHQAVITPLKETTKMRIVFDASTHYKDSQCLNDVLYQGPPLLPDMILLRISNNICWTKQDK</sequence>
<proteinExistence type="predicted"/>
<reference evidence="2" key="1">
    <citation type="journal article" date="2014" name="Nat. Genet.">
        <title>Genome of the human hookworm Necator americanus.</title>
        <authorList>
            <person name="Tang Y.T."/>
            <person name="Gao X."/>
            <person name="Rosa B.A."/>
            <person name="Abubucker S."/>
            <person name="Hallsworth-Pepin K."/>
            <person name="Martin J."/>
            <person name="Tyagi R."/>
            <person name="Heizer E."/>
            <person name="Zhang X."/>
            <person name="Bhonagiri-Palsikar V."/>
            <person name="Minx P."/>
            <person name="Warren W.C."/>
            <person name="Wang Q."/>
            <person name="Zhan B."/>
            <person name="Hotez P.J."/>
            <person name="Sternberg P.W."/>
            <person name="Dougall A."/>
            <person name="Gaze S.T."/>
            <person name="Mulvenna J."/>
            <person name="Sotillo J."/>
            <person name="Ranganathan S."/>
            <person name="Rabelo E.M."/>
            <person name="Wilson R.K."/>
            <person name="Felgner P.L."/>
            <person name="Bethony J."/>
            <person name="Hawdon J.M."/>
            <person name="Gasser R.B."/>
            <person name="Loukas A."/>
            <person name="Mitreva M."/>
        </authorList>
    </citation>
    <scope>NUCLEOTIDE SEQUENCE [LARGE SCALE GENOMIC DNA]</scope>
</reference>
<dbReference type="EMBL" id="KI668936">
    <property type="protein sequence ID" value="ETN70539.1"/>
    <property type="molecule type" value="Genomic_DNA"/>
</dbReference>
<accession>W2SLJ4</accession>